<dbReference type="RefSeq" id="WP_220149190.1">
    <property type="nucleotide sequence ID" value="NZ_JAHXZI010000036.1"/>
</dbReference>
<feature type="transmembrane region" description="Helical" evidence="2">
    <location>
        <begin position="402"/>
        <end position="422"/>
    </location>
</feature>
<feature type="domain" description="YdbS-like PH" evidence="3">
    <location>
        <begin position="448"/>
        <end position="520"/>
    </location>
</feature>
<feature type="transmembrane region" description="Helical" evidence="2">
    <location>
        <begin position="71"/>
        <end position="90"/>
    </location>
</feature>
<feature type="transmembrane region" description="Helical" evidence="2">
    <location>
        <begin position="260"/>
        <end position="287"/>
    </location>
</feature>
<dbReference type="PANTHER" id="PTHR34473">
    <property type="entry name" value="UPF0699 TRANSMEMBRANE PROTEIN YDBS"/>
    <property type="match status" value="1"/>
</dbReference>
<keyword evidence="5" id="KW-1185">Reference proteome</keyword>
<sequence length="558" mass="60357">MSDLTNASSSSAPERSGGDDLSEPAGEPAGPVPVDDQGWRRLSVRVVWLDLVRVVISLATGYLGIVVSDEPVWALVAGACGGLLTALLDLRRWQTTRYRITPERVEMRTGWLSRKHRTVARDRIRSVDSSARLLQRLLGLRTVHIGSGETESSFKLDALDHRHAALVQRELMPGQSSVVLVPADSDSSDPASTDRVPPVTETPTGTVIARFRRSWVPLNVVSVWAVFAIAGPLFALNWPLRALGVDLTEFGRDLIGWDDRALVANIALVLLIAYPLGVVATTVAFLLENGNFQLVRTGTAPDTALVTRRGLLTTRTVQRTDSRMRGIAVDEPLVWRWLRLARTKVLSSGLGAAAGEATGGDILPRIRLAEAHDLAAEILPDGARPLEAALTRHPRGALTRRLGMAVYGPALLSGAMLVFTLTGVLPGLWWLLPLALIPVTLPLAVVAYRSLGHAVDGDYLVVRHGIGHRRTVALQRRAVIGWTVQQSIFQRWGGRMTVGVATAAGARHYESPDMSEDQALTFITKATPDLAAAFVLDDYAEKSGSPNRTATVSANHSR</sequence>
<dbReference type="Pfam" id="PF03703">
    <property type="entry name" value="bPH_2"/>
    <property type="match status" value="2"/>
</dbReference>
<evidence type="ECO:0000256" key="1">
    <source>
        <dbReference type="SAM" id="MobiDB-lite"/>
    </source>
</evidence>
<reference evidence="4 5" key="1">
    <citation type="journal article" date="2013" name="Antonie Van Leeuwenhoek">
        <title>Actinoplanes hulinensis sp. nov., a novel actinomycete isolated from soybean root (Glycine max (L.) Merr).</title>
        <authorList>
            <person name="Shen Y."/>
            <person name="Liu C."/>
            <person name="Wang X."/>
            <person name="Zhao J."/>
            <person name="Jia F."/>
            <person name="Zhang Y."/>
            <person name="Wang L."/>
            <person name="Yang D."/>
            <person name="Xiang W."/>
        </authorList>
    </citation>
    <scope>NUCLEOTIDE SEQUENCE [LARGE SCALE GENOMIC DNA]</scope>
    <source>
        <strain evidence="4 5">NEAU-M9</strain>
    </source>
</reference>
<name>A0ABS7BGQ8_9ACTN</name>
<evidence type="ECO:0000313" key="5">
    <source>
        <dbReference type="Proteomes" id="UP001519863"/>
    </source>
</evidence>
<proteinExistence type="predicted"/>
<gene>
    <name evidence="4" type="ORF">KZ829_40750</name>
</gene>
<feature type="transmembrane region" description="Helical" evidence="2">
    <location>
        <begin position="428"/>
        <end position="448"/>
    </location>
</feature>
<organism evidence="4 5">
    <name type="scientific">Actinoplanes hulinensis</name>
    <dbReference type="NCBI Taxonomy" id="1144547"/>
    <lineage>
        <taxon>Bacteria</taxon>
        <taxon>Bacillati</taxon>
        <taxon>Actinomycetota</taxon>
        <taxon>Actinomycetes</taxon>
        <taxon>Micromonosporales</taxon>
        <taxon>Micromonosporaceae</taxon>
        <taxon>Actinoplanes</taxon>
    </lineage>
</organism>
<evidence type="ECO:0000256" key="2">
    <source>
        <dbReference type="SAM" id="Phobius"/>
    </source>
</evidence>
<feature type="region of interest" description="Disordered" evidence="1">
    <location>
        <begin position="1"/>
        <end position="34"/>
    </location>
</feature>
<dbReference type="PANTHER" id="PTHR34473:SF3">
    <property type="entry name" value="TRANSMEMBRANE PROTEIN-RELATED"/>
    <property type="match status" value="1"/>
</dbReference>
<keyword evidence="2" id="KW-1133">Transmembrane helix</keyword>
<dbReference type="InterPro" id="IPR005182">
    <property type="entry name" value="YdbS-like_PH"/>
</dbReference>
<evidence type="ECO:0000313" key="4">
    <source>
        <dbReference type="EMBL" id="MBW6440072.1"/>
    </source>
</evidence>
<keyword evidence="2" id="KW-0472">Membrane</keyword>
<feature type="compositionally biased region" description="Polar residues" evidence="1">
    <location>
        <begin position="1"/>
        <end position="13"/>
    </location>
</feature>
<protein>
    <submittedName>
        <fullName evidence="4">PH domain-containing protein</fullName>
    </submittedName>
</protein>
<feature type="domain" description="YdbS-like PH" evidence="3">
    <location>
        <begin position="93"/>
        <end position="169"/>
    </location>
</feature>
<dbReference type="Proteomes" id="UP001519863">
    <property type="component" value="Unassembled WGS sequence"/>
</dbReference>
<evidence type="ECO:0000259" key="3">
    <source>
        <dbReference type="Pfam" id="PF03703"/>
    </source>
</evidence>
<comment type="caution">
    <text evidence="4">The sequence shown here is derived from an EMBL/GenBank/DDBJ whole genome shotgun (WGS) entry which is preliminary data.</text>
</comment>
<accession>A0ABS7BGQ8</accession>
<feature type="transmembrane region" description="Helical" evidence="2">
    <location>
        <begin position="46"/>
        <end position="65"/>
    </location>
</feature>
<feature type="transmembrane region" description="Helical" evidence="2">
    <location>
        <begin position="218"/>
        <end position="240"/>
    </location>
</feature>
<keyword evidence="2" id="KW-0812">Transmembrane</keyword>
<dbReference type="EMBL" id="JAHXZI010000036">
    <property type="protein sequence ID" value="MBW6440072.1"/>
    <property type="molecule type" value="Genomic_DNA"/>
</dbReference>